<evidence type="ECO:0000313" key="1">
    <source>
        <dbReference type="EMBL" id="MCA0133954.1"/>
    </source>
</evidence>
<protein>
    <submittedName>
        <fullName evidence="1">Uncharacterized protein</fullName>
    </submittedName>
</protein>
<name>A0ABS7XV91_9FLAO</name>
<reference evidence="2" key="1">
    <citation type="submission" date="2023-07" db="EMBL/GenBank/DDBJ databases">
        <authorList>
            <person name="Yue Y."/>
        </authorList>
    </citation>
    <scope>NUCLEOTIDE SEQUENCE [LARGE SCALE GENOMIC DNA]</scope>
    <source>
        <strain evidence="2">D23</strain>
    </source>
</reference>
<dbReference type="Proteomes" id="UP001198901">
    <property type="component" value="Unassembled WGS sequence"/>
</dbReference>
<feature type="non-terminal residue" evidence="1">
    <location>
        <position position="244"/>
    </location>
</feature>
<organism evidence="1 2">
    <name type="scientific">Winogradskyella alexanderae</name>
    <dbReference type="NCBI Taxonomy" id="2877123"/>
    <lineage>
        <taxon>Bacteria</taxon>
        <taxon>Pseudomonadati</taxon>
        <taxon>Bacteroidota</taxon>
        <taxon>Flavobacteriia</taxon>
        <taxon>Flavobacteriales</taxon>
        <taxon>Flavobacteriaceae</taxon>
        <taxon>Winogradskyella</taxon>
    </lineage>
</organism>
<proteinExistence type="predicted"/>
<comment type="caution">
    <text evidence="1">The sequence shown here is derived from an EMBL/GenBank/DDBJ whole genome shotgun (WGS) entry which is preliminary data.</text>
</comment>
<sequence length="244" mass="24689">EEESCLADAGTLTAGSTQVCSTGEVTISAHPNGDAFVPDDYSVLYVLTQGEGLVIQQVGTTPEFTVSGGGDYTIHTLVYPNGLDLSIVELGVTTGFDVNGLLIQGGGDLCASLDVAGAPVHITNPDAGTLTATESNVSLSGGTATISAVPNGDANVPEGYSTLYVLTQGESLTIVNVGGSPEFEVDQAGNYTIHTLVYPTGLDLSVVELGVTTGFDVNGLLVQGGGDLCASLDVPGAPIHVEEE</sequence>
<feature type="non-terminal residue" evidence="1">
    <location>
        <position position="1"/>
    </location>
</feature>
<keyword evidence="2" id="KW-1185">Reference proteome</keyword>
<evidence type="ECO:0000313" key="2">
    <source>
        <dbReference type="Proteomes" id="UP001198901"/>
    </source>
</evidence>
<dbReference type="EMBL" id="JAIUJR010000041">
    <property type="protein sequence ID" value="MCA0133954.1"/>
    <property type="molecule type" value="Genomic_DNA"/>
</dbReference>
<dbReference type="RefSeq" id="WP_224531993.1">
    <property type="nucleotide sequence ID" value="NZ_JAIUJR010000041.1"/>
</dbReference>
<accession>A0ABS7XV91</accession>
<gene>
    <name evidence="1" type="ORF">LBU54_15285</name>
</gene>